<dbReference type="RefSeq" id="WP_022071587.1">
    <property type="nucleotide sequence ID" value="NZ_BAABYO010000001.1"/>
</dbReference>
<comment type="catalytic activity">
    <reaction evidence="13 15">
        <text>2 cob(II)yrinate a,c diamide + reduced [electron-transfer flavoprotein] + 2 ATP = 2 adenosylcob(III)yrinate a,c-diamide + 2 triphosphate + oxidized [electron-transfer flavoprotein] + 3 H(+)</text>
        <dbReference type="Rhea" id="RHEA:11528"/>
        <dbReference type="Rhea" id="RHEA-COMP:10685"/>
        <dbReference type="Rhea" id="RHEA-COMP:10686"/>
        <dbReference type="ChEBI" id="CHEBI:15378"/>
        <dbReference type="ChEBI" id="CHEBI:18036"/>
        <dbReference type="ChEBI" id="CHEBI:30616"/>
        <dbReference type="ChEBI" id="CHEBI:57692"/>
        <dbReference type="ChEBI" id="CHEBI:58307"/>
        <dbReference type="ChEBI" id="CHEBI:58503"/>
        <dbReference type="ChEBI" id="CHEBI:58537"/>
        <dbReference type="EC" id="2.5.1.17"/>
    </reaction>
</comment>
<keyword evidence="9 15" id="KW-0067">ATP-binding</keyword>
<dbReference type="EMBL" id="JAJBMB010000007">
    <property type="protein sequence ID" value="MCB5446306.1"/>
    <property type="molecule type" value="Genomic_DNA"/>
</dbReference>
<dbReference type="EMBL" id="CACRUE010000033">
    <property type="protein sequence ID" value="VYU29177.1"/>
    <property type="molecule type" value="Genomic_DNA"/>
</dbReference>
<comment type="subunit">
    <text evidence="3">Homotrimer.</text>
</comment>
<keyword evidence="6 15" id="KW-0169">Cobalamin biosynthesis</keyword>
<dbReference type="Pfam" id="PF01923">
    <property type="entry name" value="Cob_adeno_trans"/>
    <property type="match status" value="1"/>
</dbReference>
<evidence type="ECO:0000313" key="19">
    <source>
        <dbReference type="Proteomes" id="UP001299409"/>
    </source>
</evidence>
<dbReference type="NCBIfam" id="TIGR00636">
    <property type="entry name" value="PduO_Nterm"/>
    <property type="match status" value="1"/>
</dbReference>
<evidence type="ECO:0000256" key="13">
    <source>
        <dbReference type="ARBA" id="ARBA00048555"/>
    </source>
</evidence>
<evidence type="ECO:0000256" key="3">
    <source>
        <dbReference type="ARBA" id="ARBA00011233"/>
    </source>
</evidence>
<evidence type="ECO:0000256" key="14">
    <source>
        <dbReference type="ARBA" id="ARBA00048692"/>
    </source>
</evidence>
<dbReference type="AlphaFoldDB" id="A0A6N3DU30"/>
<accession>A0A6N3DU30</accession>
<evidence type="ECO:0000256" key="12">
    <source>
        <dbReference type="ARBA" id="ARBA00033354"/>
    </source>
</evidence>
<dbReference type="SUPFAM" id="SSF89028">
    <property type="entry name" value="Cobalamin adenosyltransferase-like"/>
    <property type="match status" value="1"/>
</dbReference>
<evidence type="ECO:0000256" key="7">
    <source>
        <dbReference type="ARBA" id="ARBA00022679"/>
    </source>
</evidence>
<evidence type="ECO:0000256" key="2">
    <source>
        <dbReference type="ARBA" id="ARBA00007487"/>
    </source>
</evidence>
<dbReference type="EC" id="2.5.1.17" evidence="4 15"/>
<dbReference type="PANTHER" id="PTHR12213:SF0">
    <property type="entry name" value="CORRINOID ADENOSYLTRANSFERASE MMAB"/>
    <property type="match status" value="1"/>
</dbReference>
<dbReference type="InterPro" id="IPR036451">
    <property type="entry name" value="CblAdoTrfase-like_sf"/>
</dbReference>
<dbReference type="FunFam" id="1.20.1200.10:FF:000001">
    <property type="entry name" value="Cob(I)yrinic acid a,c-diamide adenosyltransferase"/>
    <property type="match status" value="1"/>
</dbReference>
<evidence type="ECO:0000256" key="6">
    <source>
        <dbReference type="ARBA" id="ARBA00022573"/>
    </source>
</evidence>
<dbReference type="InterPro" id="IPR029499">
    <property type="entry name" value="PduO-typ"/>
</dbReference>
<evidence type="ECO:0000256" key="11">
    <source>
        <dbReference type="ARBA" id="ARBA00033334"/>
    </source>
</evidence>
<comment type="pathway">
    <text evidence="1 15">Cofactor biosynthesis; adenosylcobalamin biosynthesis; adenosylcobalamin from cob(II)yrinate a,c-diamide: step 2/7.</text>
</comment>
<evidence type="ECO:0000259" key="16">
    <source>
        <dbReference type="Pfam" id="PF01923"/>
    </source>
</evidence>
<evidence type="ECO:0000256" key="10">
    <source>
        <dbReference type="ARBA" id="ARBA00031529"/>
    </source>
</evidence>
<dbReference type="GO" id="GO:0005524">
    <property type="term" value="F:ATP binding"/>
    <property type="evidence" value="ECO:0007669"/>
    <property type="project" value="UniProtKB-UniRule"/>
</dbReference>
<name>A0A6N3DU30_9FIRM</name>
<dbReference type="GO" id="GO:0009236">
    <property type="term" value="P:cobalamin biosynthetic process"/>
    <property type="evidence" value="ECO:0007669"/>
    <property type="project" value="UniProtKB-UniRule"/>
</dbReference>
<organism evidence="18">
    <name type="scientific">Intestinibacter bartlettii</name>
    <dbReference type="NCBI Taxonomy" id="261299"/>
    <lineage>
        <taxon>Bacteria</taxon>
        <taxon>Bacillati</taxon>
        <taxon>Bacillota</taxon>
        <taxon>Clostridia</taxon>
        <taxon>Peptostreptococcales</taxon>
        <taxon>Peptostreptococcaceae</taxon>
        <taxon>Intestinibacter</taxon>
    </lineage>
</organism>
<evidence type="ECO:0000256" key="9">
    <source>
        <dbReference type="ARBA" id="ARBA00022840"/>
    </source>
</evidence>
<dbReference type="Gene3D" id="1.20.1200.10">
    <property type="entry name" value="Cobalamin adenosyltransferase-like"/>
    <property type="match status" value="1"/>
</dbReference>
<evidence type="ECO:0000256" key="15">
    <source>
        <dbReference type="RuleBase" id="RU366026"/>
    </source>
</evidence>
<reference evidence="18" key="1">
    <citation type="submission" date="2019-11" db="EMBL/GenBank/DDBJ databases">
        <authorList>
            <person name="Feng L."/>
        </authorList>
    </citation>
    <scope>NUCLEOTIDE SEQUENCE</scope>
    <source>
        <strain evidence="18">IbartlettiiLFYP30</strain>
    </source>
</reference>
<dbReference type="GO" id="GO:0008817">
    <property type="term" value="F:corrinoid adenosyltransferase activity"/>
    <property type="evidence" value="ECO:0007669"/>
    <property type="project" value="UniProtKB-UniRule"/>
</dbReference>
<evidence type="ECO:0000313" key="18">
    <source>
        <dbReference type="EMBL" id="VYU29177.1"/>
    </source>
</evidence>
<gene>
    <name evidence="18" type="primary">yvqK</name>
    <name evidence="18" type="ORF">IBLFYP30_02264</name>
    <name evidence="17" type="ORF">LIP50_08850</name>
</gene>
<feature type="domain" description="Cobalamin adenosyltransferase-like" evidence="16">
    <location>
        <begin position="3"/>
        <end position="164"/>
    </location>
</feature>
<sequence>MKVYTKNGDKGMTSLIGGKKIEKDDIRVEAYGTIDELNSYIGLCYHYLKEDSDKEALRKIQVKLFDIGAELSSPNYKRIKNITKEEDVEELERLVDYYTDKIEKINEFIVPGTSIASANLHIARTICRRCERRILSLSKQDEINLVILKYINRLSDFLYILARYSEDEIIPVKF</sequence>
<protein>
    <recommendedName>
        <fullName evidence="5 15">Corrinoid adenosyltransferase</fullName>
        <ecNumber evidence="4 15">2.5.1.17</ecNumber>
    </recommendedName>
    <alternativeName>
        <fullName evidence="10 15">Cob(II)alamin adenosyltransferase</fullName>
    </alternativeName>
    <alternativeName>
        <fullName evidence="12 15">Cob(II)yrinic acid a,c-diamide adenosyltransferase</fullName>
    </alternativeName>
    <alternativeName>
        <fullName evidence="11 15">Cobinamide/cobalamin adenosyltransferase</fullName>
    </alternativeName>
</protein>
<comment type="similarity">
    <text evidence="2 15">Belongs to the Cob(I)alamin adenosyltransferase family.</text>
</comment>
<dbReference type="PANTHER" id="PTHR12213">
    <property type="entry name" value="CORRINOID ADENOSYLTRANSFERASE"/>
    <property type="match status" value="1"/>
</dbReference>
<evidence type="ECO:0000256" key="8">
    <source>
        <dbReference type="ARBA" id="ARBA00022741"/>
    </source>
</evidence>
<dbReference type="UniPathway" id="UPA00148">
    <property type="reaction ID" value="UER00233"/>
</dbReference>
<evidence type="ECO:0000256" key="4">
    <source>
        <dbReference type="ARBA" id="ARBA00012454"/>
    </source>
</evidence>
<keyword evidence="19" id="KW-1185">Reference proteome</keyword>
<dbReference type="Proteomes" id="UP001299409">
    <property type="component" value="Unassembled WGS sequence"/>
</dbReference>
<evidence type="ECO:0000256" key="1">
    <source>
        <dbReference type="ARBA" id="ARBA00005121"/>
    </source>
</evidence>
<comment type="catalytic activity">
    <reaction evidence="14 15">
        <text>2 cob(II)alamin + reduced [electron-transfer flavoprotein] + 2 ATP = 2 adenosylcob(III)alamin + 2 triphosphate + oxidized [electron-transfer flavoprotein] + 3 H(+)</text>
        <dbReference type="Rhea" id="RHEA:28671"/>
        <dbReference type="Rhea" id="RHEA-COMP:10685"/>
        <dbReference type="Rhea" id="RHEA-COMP:10686"/>
        <dbReference type="ChEBI" id="CHEBI:15378"/>
        <dbReference type="ChEBI" id="CHEBI:16304"/>
        <dbReference type="ChEBI" id="CHEBI:18036"/>
        <dbReference type="ChEBI" id="CHEBI:18408"/>
        <dbReference type="ChEBI" id="CHEBI:30616"/>
        <dbReference type="ChEBI" id="CHEBI:57692"/>
        <dbReference type="ChEBI" id="CHEBI:58307"/>
        <dbReference type="EC" id="2.5.1.17"/>
    </reaction>
</comment>
<evidence type="ECO:0000256" key="5">
    <source>
        <dbReference type="ARBA" id="ARBA00020963"/>
    </source>
</evidence>
<keyword evidence="8 15" id="KW-0547">Nucleotide-binding</keyword>
<dbReference type="InterPro" id="IPR016030">
    <property type="entry name" value="CblAdoTrfase-like"/>
</dbReference>
<evidence type="ECO:0000313" key="17">
    <source>
        <dbReference type="EMBL" id="MCB5446306.1"/>
    </source>
</evidence>
<keyword evidence="7 15" id="KW-0808">Transferase</keyword>
<proteinExistence type="inferred from homology"/>
<reference evidence="17 19" key="2">
    <citation type="submission" date="2021-10" db="EMBL/GenBank/DDBJ databases">
        <title>Collection of gut derived symbiotic bacterial strains cultured from healthy donors.</title>
        <authorList>
            <person name="Lin H."/>
            <person name="Littmann E."/>
            <person name="Claire K."/>
            <person name="Pamer E."/>
        </authorList>
    </citation>
    <scope>NUCLEOTIDE SEQUENCE [LARGE SCALE GENOMIC DNA]</scope>
    <source>
        <strain evidence="17 19">MSK.17.68</strain>
    </source>
</reference>